<feature type="region of interest" description="Disordered" evidence="11">
    <location>
        <begin position="1"/>
        <end position="34"/>
    </location>
</feature>
<keyword evidence="4 7" id="KW-0808">Transferase</keyword>
<protein>
    <recommendedName>
        <fullName evidence="6 7">Citrate synthase</fullName>
    </recommendedName>
</protein>
<dbReference type="FunFam" id="1.10.230.10:FF:000002">
    <property type="entry name" value="Citrate synthase"/>
    <property type="match status" value="1"/>
</dbReference>
<evidence type="ECO:0000256" key="7">
    <source>
        <dbReference type="PIRNR" id="PIRNR001369"/>
    </source>
</evidence>
<comment type="pathway">
    <text evidence="1 9">Carbohydrate metabolism; tricarboxylic acid cycle; isocitrate from oxaloacetate: step 1/2.</text>
</comment>
<dbReference type="CDD" id="cd06114">
    <property type="entry name" value="EcCS_like"/>
    <property type="match status" value="1"/>
</dbReference>
<keyword evidence="3 9" id="KW-0816">Tricarboxylic acid cycle</keyword>
<dbReference type="GO" id="GO:0036440">
    <property type="term" value="F:citrate synthase activity"/>
    <property type="evidence" value="ECO:0007669"/>
    <property type="project" value="UniProtKB-EC"/>
</dbReference>
<dbReference type="STRING" id="1725.WU86_03420"/>
<dbReference type="InterPro" id="IPR010953">
    <property type="entry name" value="Citrate_synthase_typ-I"/>
</dbReference>
<dbReference type="InterPro" id="IPR019810">
    <property type="entry name" value="Citrate_synthase_AS"/>
</dbReference>
<feature type="active site" evidence="8">
    <location>
        <position position="408"/>
    </location>
</feature>
<sequence length="473" mass="52689">MLPVDQHRAPSARPEGRADSVGRGRRDNAGLPERHIFSEREVVATENNKAVLHYPGGEFEMDIVKATEGNDGIAIGKLLAETGLTTFDPGYTATGSTTSAITYIDGGAGILRHRGYPIEQLAEKATFNEVSYMLINGELPTKEQLEKFNYDIRHHALLDEDFKKAFSIFPRGAHPMATLASSVNILSAYYQDELDPSNPEQRELATARLMAKVPMLAAYAYRASKGQPYLYPDNSMNARENFMRMMFGFPSEKYEVDPVLVDALDKLLILHADHEQNCSTSTVRMVASSGANMFVSIAAGINALSGPLHGGANQAVLEMLEDIKNNHDGDATDFMNRVKNKEPGVRLMGFGHRVYKSYDPRAAIAKKTAHEVLEHLGGDDLLDLAMKLEEIALADDYFVQRKLYPNVDFYTGLIYRAMGFPTDFFTVLFAIGRLPGWIAHFNEQVTDPASKINRPRQIYTGENERDFPAREDR</sequence>
<evidence type="ECO:0000256" key="1">
    <source>
        <dbReference type="ARBA" id="ARBA00004751"/>
    </source>
</evidence>
<evidence type="ECO:0000256" key="8">
    <source>
        <dbReference type="PIRSR" id="PIRSR001369-1"/>
    </source>
</evidence>
<evidence type="ECO:0000313" key="13">
    <source>
        <dbReference type="Proteomes" id="UP000235363"/>
    </source>
</evidence>
<gene>
    <name evidence="12" type="ORF">CJ204_01170</name>
</gene>
<dbReference type="InterPro" id="IPR036969">
    <property type="entry name" value="Citrate_synthase_sf"/>
</dbReference>
<dbReference type="Gene3D" id="1.10.580.10">
    <property type="entry name" value="Citrate Synthase, domain 1"/>
    <property type="match status" value="1"/>
</dbReference>
<comment type="caution">
    <text evidence="12">The sequence shown here is derived from an EMBL/GenBank/DDBJ whole genome shotgun (WGS) entry which is preliminary data.</text>
</comment>
<dbReference type="Gene3D" id="1.10.230.10">
    <property type="entry name" value="Cytochrome P450-Terp, domain 2"/>
    <property type="match status" value="1"/>
</dbReference>
<organism evidence="12 13">
    <name type="scientific">Corynebacterium xerosis</name>
    <dbReference type="NCBI Taxonomy" id="1725"/>
    <lineage>
        <taxon>Bacteria</taxon>
        <taxon>Bacillati</taxon>
        <taxon>Actinomycetota</taxon>
        <taxon>Actinomycetes</taxon>
        <taxon>Mycobacteriales</taxon>
        <taxon>Corynebacteriaceae</taxon>
        <taxon>Corynebacterium</taxon>
    </lineage>
</organism>
<accession>A0A2N6T2A4</accession>
<dbReference type="GO" id="GO:0005737">
    <property type="term" value="C:cytoplasm"/>
    <property type="evidence" value="ECO:0007669"/>
    <property type="project" value="InterPro"/>
</dbReference>
<dbReference type="NCBIfam" id="TIGR01798">
    <property type="entry name" value="cit_synth_I"/>
    <property type="match status" value="1"/>
</dbReference>
<comment type="catalytic activity">
    <reaction evidence="5 9">
        <text>oxaloacetate + acetyl-CoA + H2O = citrate + CoA + H(+)</text>
        <dbReference type="Rhea" id="RHEA:16845"/>
        <dbReference type="ChEBI" id="CHEBI:15377"/>
        <dbReference type="ChEBI" id="CHEBI:15378"/>
        <dbReference type="ChEBI" id="CHEBI:16452"/>
        <dbReference type="ChEBI" id="CHEBI:16947"/>
        <dbReference type="ChEBI" id="CHEBI:57287"/>
        <dbReference type="ChEBI" id="CHEBI:57288"/>
        <dbReference type="EC" id="2.3.3.16"/>
    </reaction>
</comment>
<dbReference type="InterPro" id="IPR024176">
    <property type="entry name" value="Citrate_synthase_bac-typ"/>
</dbReference>
<dbReference type="PROSITE" id="PS00480">
    <property type="entry name" value="CITRATE_SYNTHASE"/>
    <property type="match status" value="1"/>
</dbReference>
<evidence type="ECO:0000313" key="12">
    <source>
        <dbReference type="EMBL" id="PMC63460.1"/>
    </source>
</evidence>
<evidence type="ECO:0000256" key="11">
    <source>
        <dbReference type="SAM" id="MobiDB-lite"/>
    </source>
</evidence>
<dbReference type="AlphaFoldDB" id="A0A2N6T2A4"/>
<dbReference type="PIRSF" id="PIRSF001369">
    <property type="entry name" value="Citrate_synth"/>
    <property type="match status" value="1"/>
</dbReference>
<dbReference type="UniPathway" id="UPA00223">
    <property type="reaction ID" value="UER00717"/>
</dbReference>
<dbReference type="Gene3D" id="2.20.28.60">
    <property type="match status" value="1"/>
</dbReference>
<dbReference type="Pfam" id="PF00285">
    <property type="entry name" value="Citrate_synt"/>
    <property type="match status" value="1"/>
</dbReference>
<proteinExistence type="inferred from homology"/>
<evidence type="ECO:0000256" key="5">
    <source>
        <dbReference type="ARBA" id="ARBA00049288"/>
    </source>
</evidence>
<dbReference type="InterPro" id="IPR016142">
    <property type="entry name" value="Citrate_synth-like_lrg_a-sub"/>
</dbReference>
<dbReference type="PANTHER" id="PTHR42871">
    <property type="entry name" value="CITRATE SYNTHASE"/>
    <property type="match status" value="1"/>
</dbReference>
<evidence type="ECO:0000256" key="6">
    <source>
        <dbReference type="NCBIfam" id="TIGR01798"/>
    </source>
</evidence>
<dbReference type="InterPro" id="IPR002020">
    <property type="entry name" value="Citrate_synthase"/>
</dbReference>
<dbReference type="PRINTS" id="PR00143">
    <property type="entry name" value="CITRTSNTHASE"/>
</dbReference>
<dbReference type="NCBIfam" id="NF004126">
    <property type="entry name" value="PRK05614.1"/>
    <property type="match status" value="1"/>
</dbReference>
<evidence type="ECO:0000256" key="10">
    <source>
        <dbReference type="RuleBase" id="RU003406"/>
    </source>
</evidence>
<dbReference type="InterPro" id="IPR016143">
    <property type="entry name" value="Citrate_synth-like_sm_a-sub"/>
</dbReference>
<dbReference type="GO" id="GO:0006099">
    <property type="term" value="P:tricarboxylic acid cycle"/>
    <property type="evidence" value="ECO:0007669"/>
    <property type="project" value="UniProtKB-UniRule"/>
</dbReference>
<dbReference type="Proteomes" id="UP000235363">
    <property type="component" value="Unassembled WGS sequence"/>
</dbReference>
<evidence type="ECO:0000256" key="2">
    <source>
        <dbReference type="ARBA" id="ARBA00010566"/>
    </source>
</evidence>
<dbReference type="PANTHER" id="PTHR42871:SF1">
    <property type="entry name" value="CITRATE SYNTHASE"/>
    <property type="match status" value="1"/>
</dbReference>
<name>A0A2N6T2A4_9CORY</name>
<feature type="active site" evidence="8">
    <location>
        <position position="352"/>
    </location>
</feature>
<evidence type="ECO:0000256" key="4">
    <source>
        <dbReference type="ARBA" id="ARBA00022679"/>
    </source>
</evidence>
<evidence type="ECO:0000256" key="9">
    <source>
        <dbReference type="RuleBase" id="RU003370"/>
    </source>
</evidence>
<dbReference type="SUPFAM" id="SSF48256">
    <property type="entry name" value="Citrate synthase"/>
    <property type="match status" value="1"/>
</dbReference>
<reference evidence="12 13" key="1">
    <citation type="submission" date="2017-09" db="EMBL/GenBank/DDBJ databases">
        <title>Bacterial strain isolated from the female urinary microbiota.</title>
        <authorList>
            <person name="Thomas-White K."/>
            <person name="Kumar N."/>
            <person name="Forster S."/>
            <person name="Putonti C."/>
            <person name="Lawley T."/>
            <person name="Wolfe A.J."/>
        </authorList>
    </citation>
    <scope>NUCLEOTIDE SEQUENCE [LARGE SCALE GENOMIC DNA]</scope>
    <source>
        <strain evidence="12 13">UMB0908</strain>
    </source>
</reference>
<dbReference type="EMBL" id="PNHF01000001">
    <property type="protein sequence ID" value="PMC63460.1"/>
    <property type="molecule type" value="Genomic_DNA"/>
</dbReference>
<evidence type="ECO:0000256" key="3">
    <source>
        <dbReference type="ARBA" id="ARBA00022532"/>
    </source>
</evidence>
<comment type="similarity">
    <text evidence="2 7 10">Belongs to the citrate synthase family.</text>
</comment>